<feature type="repeat" description="WD" evidence="7">
    <location>
        <begin position="200"/>
        <end position="234"/>
    </location>
</feature>
<evidence type="ECO:0000313" key="9">
    <source>
        <dbReference type="EnsemblMetazoa" id="Aqu2.1.42177_001"/>
    </source>
</evidence>
<dbReference type="SMART" id="SM00320">
    <property type="entry name" value="WD40"/>
    <property type="match status" value="7"/>
</dbReference>
<keyword evidence="5 6" id="KW-0539">Nucleus</keyword>
<evidence type="ECO:0000259" key="8">
    <source>
        <dbReference type="Pfam" id="PF08154"/>
    </source>
</evidence>
<dbReference type="GO" id="GO:0005730">
    <property type="term" value="C:nucleolus"/>
    <property type="evidence" value="ECO:0007669"/>
    <property type="project" value="UniProtKB-SubCell"/>
</dbReference>
<comment type="function">
    <text evidence="6">Required for maturation of ribosomal RNAs and formation of the large ribosomal subunit.</text>
</comment>
<dbReference type="PROSITE" id="PS50294">
    <property type="entry name" value="WD_REPEATS_REGION"/>
    <property type="match status" value="1"/>
</dbReference>
<dbReference type="PANTHER" id="PTHR19855">
    <property type="entry name" value="WD40 REPEAT PROTEIN 12, 37"/>
    <property type="match status" value="1"/>
</dbReference>
<dbReference type="PROSITE" id="PS00678">
    <property type="entry name" value="WD_REPEATS_1"/>
    <property type="match status" value="1"/>
</dbReference>
<dbReference type="SUPFAM" id="SSF50978">
    <property type="entry name" value="WD40 repeat-like"/>
    <property type="match status" value="1"/>
</dbReference>
<gene>
    <name evidence="9" type="primary">100632947</name>
</gene>
<feature type="repeat" description="WD" evidence="7">
    <location>
        <begin position="356"/>
        <end position="392"/>
    </location>
</feature>
<name>A0A1X7VQ23_AMPQE</name>
<dbReference type="GO" id="GO:0000463">
    <property type="term" value="P:maturation of LSU-rRNA from tricistronic rRNA transcript (SSU-rRNA, 5.8S rRNA, LSU-rRNA)"/>
    <property type="evidence" value="ECO:0007669"/>
    <property type="project" value="UniProtKB-UniRule"/>
</dbReference>
<dbReference type="InterPro" id="IPR036322">
    <property type="entry name" value="WD40_repeat_dom_sf"/>
</dbReference>
<dbReference type="EnsemblMetazoa" id="Aqu2.1.42177_001">
    <property type="protein sequence ID" value="Aqu2.1.42177_001"/>
    <property type="gene ID" value="Aqu2.1.42177"/>
</dbReference>
<sequence length="433" mass="48885">MATHNGEEGVYIQTSFFTKEKRYAIEDTPFSLPVSSTRKDLNQLLNQLLSENSDDKITRSIDFDFLINGTLLRKTLGDLTSSLSLTLENVVQIEYIERNPPPSLENELPHNDWVSAVHCNDNYILSGSYDHNVRIWSHSGKLITKCLGHDSKITDVAWLPRQPSPEGHMTFLSSSHDQHIHMWTFDPNEDEESVRLKVICKGHSRSVEAIAVSPYKENCKFVSCSWDKMLKIWSGEIGGADVNDDDEDKQAKRSNINLSSKPSSRAPVATLAGHTHPIMCMTWADDGVLYSCGYDHCIREWDMTTGVNTGIQNGSKVFLDIDKRPGSPLLVTSHTDKHIRIWDNRTDSPSVISCTLSSHHGWVKRVRWSPLSEYQIVSGCYDNTARMWDTRSPKVPLYTMAAHNGKLLCLDWSYRQLIATGGADNTLRTFRVG</sequence>
<dbReference type="InterPro" id="IPR028599">
    <property type="entry name" value="WDR12/Ytm1"/>
</dbReference>
<reference evidence="10" key="1">
    <citation type="journal article" date="2010" name="Nature">
        <title>The Amphimedon queenslandica genome and the evolution of animal complexity.</title>
        <authorList>
            <person name="Srivastava M."/>
            <person name="Simakov O."/>
            <person name="Chapman J."/>
            <person name="Fahey B."/>
            <person name="Gauthier M.E."/>
            <person name="Mitros T."/>
            <person name="Richards G.S."/>
            <person name="Conaco C."/>
            <person name="Dacre M."/>
            <person name="Hellsten U."/>
            <person name="Larroux C."/>
            <person name="Putnam N.H."/>
            <person name="Stanke M."/>
            <person name="Adamska M."/>
            <person name="Darling A."/>
            <person name="Degnan S.M."/>
            <person name="Oakley T.H."/>
            <person name="Plachetzki D.C."/>
            <person name="Zhai Y."/>
            <person name="Adamski M."/>
            <person name="Calcino A."/>
            <person name="Cummins S.F."/>
            <person name="Goodstein D.M."/>
            <person name="Harris C."/>
            <person name="Jackson D.J."/>
            <person name="Leys S.P."/>
            <person name="Shu S."/>
            <person name="Woodcroft B.J."/>
            <person name="Vervoort M."/>
            <person name="Kosik K.S."/>
            <person name="Manning G."/>
            <person name="Degnan B.M."/>
            <person name="Rokhsar D.S."/>
        </authorList>
    </citation>
    <scope>NUCLEOTIDE SEQUENCE [LARGE SCALE GENOMIC DNA]</scope>
</reference>
<proteinExistence type="inferred from homology"/>
<dbReference type="KEGG" id="aqu:100632947"/>
<evidence type="ECO:0000256" key="3">
    <source>
        <dbReference type="ARBA" id="ARBA00022574"/>
    </source>
</evidence>
<dbReference type="InParanoid" id="A0A1X7VQ23"/>
<evidence type="ECO:0000256" key="1">
    <source>
        <dbReference type="ARBA" id="ARBA00022517"/>
    </source>
</evidence>
<dbReference type="PANTHER" id="PTHR19855:SF11">
    <property type="entry name" value="RIBOSOME BIOGENESIS PROTEIN WDR12"/>
    <property type="match status" value="1"/>
</dbReference>
<feature type="repeat" description="WD" evidence="7">
    <location>
        <begin position="107"/>
        <end position="137"/>
    </location>
</feature>
<dbReference type="InterPro" id="IPR012972">
    <property type="entry name" value="NLE"/>
</dbReference>
<keyword evidence="4" id="KW-0677">Repeat</keyword>
<protein>
    <recommendedName>
        <fullName evidence="6">Ribosome biogenesis protein WDR12 homolog</fullName>
    </recommendedName>
</protein>
<keyword evidence="3 7" id="KW-0853">WD repeat</keyword>
<dbReference type="Pfam" id="PF08154">
    <property type="entry name" value="NLE"/>
    <property type="match status" value="1"/>
</dbReference>
<comment type="subcellular location">
    <subcellularLocation>
        <location evidence="6">Nucleus</location>
        <location evidence="6">Nucleolus</location>
    </subcellularLocation>
    <subcellularLocation>
        <location evidence="6">Nucleus</location>
        <location evidence="6">Nucleoplasm</location>
    </subcellularLocation>
</comment>
<dbReference type="GO" id="GO:0005654">
    <property type="term" value="C:nucleoplasm"/>
    <property type="evidence" value="ECO:0007669"/>
    <property type="project" value="UniProtKB-SubCell"/>
</dbReference>
<accession>A0A1X7VQ23</accession>
<dbReference type="InterPro" id="IPR019775">
    <property type="entry name" value="WD40_repeat_CS"/>
</dbReference>
<dbReference type="InterPro" id="IPR020472">
    <property type="entry name" value="WD40_PAC1"/>
</dbReference>
<dbReference type="STRING" id="400682.A0A1X7VQ23"/>
<organism evidence="9">
    <name type="scientific">Amphimedon queenslandica</name>
    <name type="common">Sponge</name>
    <dbReference type="NCBI Taxonomy" id="400682"/>
    <lineage>
        <taxon>Eukaryota</taxon>
        <taxon>Metazoa</taxon>
        <taxon>Porifera</taxon>
        <taxon>Demospongiae</taxon>
        <taxon>Heteroscleromorpha</taxon>
        <taxon>Haplosclerida</taxon>
        <taxon>Niphatidae</taxon>
        <taxon>Amphimedon</taxon>
    </lineage>
</organism>
<dbReference type="OrthoDB" id="10251381at2759"/>
<dbReference type="AlphaFoldDB" id="A0A1X7VQ23"/>
<evidence type="ECO:0000256" key="4">
    <source>
        <dbReference type="ARBA" id="ARBA00022737"/>
    </source>
</evidence>
<dbReference type="InterPro" id="IPR001680">
    <property type="entry name" value="WD40_rpt"/>
</dbReference>
<evidence type="ECO:0000313" key="10">
    <source>
        <dbReference type="Proteomes" id="UP000007879"/>
    </source>
</evidence>
<dbReference type="OMA" id="DHKYVEF"/>
<keyword evidence="10" id="KW-1185">Reference proteome</keyword>
<dbReference type="PROSITE" id="PS50082">
    <property type="entry name" value="WD_REPEATS_2"/>
    <property type="match status" value="4"/>
</dbReference>
<evidence type="ECO:0000256" key="7">
    <source>
        <dbReference type="PROSITE-ProRule" id="PRU00221"/>
    </source>
</evidence>
<dbReference type="Proteomes" id="UP000007879">
    <property type="component" value="Unassembled WGS sequence"/>
</dbReference>
<dbReference type="GO" id="GO:0000466">
    <property type="term" value="P:maturation of 5.8S rRNA from tricistronic rRNA transcript (SSU-rRNA, 5.8S rRNA, LSU-rRNA)"/>
    <property type="evidence" value="ECO:0007669"/>
    <property type="project" value="UniProtKB-UniRule"/>
</dbReference>
<dbReference type="GO" id="GO:0030687">
    <property type="term" value="C:preribosome, large subunit precursor"/>
    <property type="evidence" value="ECO:0007669"/>
    <property type="project" value="UniProtKB-UniRule"/>
</dbReference>
<dbReference type="PRINTS" id="PR00320">
    <property type="entry name" value="GPROTEINBRPT"/>
</dbReference>
<evidence type="ECO:0000256" key="2">
    <source>
        <dbReference type="ARBA" id="ARBA00022552"/>
    </source>
</evidence>
<keyword evidence="2 6" id="KW-0698">rRNA processing</keyword>
<evidence type="ECO:0000256" key="5">
    <source>
        <dbReference type="ARBA" id="ARBA00023242"/>
    </source>
</evidence>
<dbReference type="GO" id="GO:0043021">
    <property type="term" value="F:ribonucleoprotein complex binding"/>
    <property type="evidence" value="ECO:0007669"/>
    <property type="project" value="UniProtKB-UniRule"/>
</dbReference>
<dbReference type="Pfam" id="PF00400">
    <property type="entry name" value="WD40"/>
    <property type="match status" value="7"/>
</dbReference>
<reference evidence="9" key="2">
    <citation type="submission" date="2017-05" db="UniProtKB">
        <authorList>
            <consortium name="EnsemblMetazoa"/>
        </authorList>
    </citation>
    <scope>IDENTIFICATION</scope>
</reference>
<dbReference type="eggNOG" id="KOG0313">
    <property type="taxonomic scope" value="Eukaryota"/>
</dbReference>
<feature type="repeat" description="WD" evidence="7">
    <location>
        <begin position="271"/>
        <end position="306"/>
    </location>
</feature>
<keyword evidence="1 6" id="KW-0690">Ribosome biogenesis</keyword>
<dbReference type="Gene3D" id="2.130.10.10">
    <property type="entry name" value="YVTN repeat-like/Quinoprotein amine dehydrogenase"/>
    <property type="match status" value="2"/>
</dbReference>
<evidence type="ECO:0000256" key="6">
    <source>
        <dbReference type="HAMAP-Rule" id="MF_03029"/>
    </source>
</evidence>
<dbReference type="InterPro" id="IPR015943">
    <property type="entry name" value="WD40/YVTN_repeat-like_dom_sf"/>
</dbReference>
<dbReference type="HAMAP" id="MF_03029">
    <property type="entry name" value="WDR12"/>
    <property type="match status" value="1"/>
</dbReference>
<dbReference type="EnsemblMetazoa" id="XM_011408958.2">
    <property type="protein sequence ID" value="XP_011407260.1"/>
    <property type="gene ID" value="LOC100632947"/>
</dbReference>
<feature type="domain" description="NLE" evidence="8">
    <location>
        <begin position="12"/>
        <end position="78"/>
    </location>
</feature>
<comment type="similarity">
    <text evidence="6">Belongs to the WD repeat WDR12/YTM1 family.</text>
</comment>